<dbReference type="AlphaFoldDB" id="A0A4Y9A909"/>
<reference evidence="1 2" key="1">
    <citation type="submission" date="2019-03" db="EMBL/GenBank/DDBJ databases">
        <title>Genome sequence of Lentibacillus salicampi ATCC BAA-719.</title>
        <authorList>
            <person name="Maclea K.S."/>
            <person name="Simoes Junior M."/>
        </authorList>
    </citation>
    <scope>NUCLEOTIDE SEQUENCE [LARGE SCALE GENOMIC DNA]</scope>
    <source>
        <strain evidence="1 2">ATCC BAA-719</strain>
    </source>
</reference>
<dbReference type="Proteomes" id="UP000298484">
    <property type="component" value="Unassembled WGS sequence"/>
</dbReference>
<dbReference type="RefSeq" id="WP_135111178.1">
    <property type="nucleotide sequence ID" value="NZ_SRHY01000040.1"/>
</dbReference>
<evidence type="ECO:0000313" key="1">
    <source>
        <dbReference type="EMBL" id="TFJ91742.1"/>
    </source>
</evidence>
<protein>
    <submittedName>
        <fullName evidence="1">Uncharacterized protein</fullName>
    </submittedName>
</protein>
<name>A0A4Y9A909_9BACI</name>
<evidence type="ECO:0000313" key="2">
    <source>
        <dbReference type="Proteomes" id="UP000298484"/>
    </source>
</evidence>
<sequence>MSDSQVNSIRDAIRNIGEEYTIDFESLFNLLKELNSTLFVSNLELLQLFWSSYIFYIKNKEHTTGLLQNGEFRKST</sequence>
<organism evidence="1 2">
    <name type="scientific">Lentibacillus salicampi</name>
    <dbReference type="NCBI Taxonomy" id="175306"/>
    <lineage>
        <taxon>Bacteria</taxon>
        <taxon>Bacillati</taxon>
        <taxon>Bacillota</taxon>
        <taxon>Bacilli</taxon>
        <taxon>Bacillales</taxon>
        <taxon>Bacillaceae</taxon>
        <taxon>Lentibacillus</taxon>
    </lineage>
</organism>
<comment type="caution">
    <text evidence="1">The sequence shown here is derived from an EMBL/GenBank/DDBJ whole genome shotgun (WGS) entry which is preliminary data.</text>
</comment>
<keyword evidence="2" id="KW-1185">Reference proteome</keyword>
<proteinExistence type="predicted"/>
<accession>A0A4Y9A909</accession>
<dbReference type="EMBL" id="SRHY01000040">
    <property type="protein sequence ID" value="TFJ91742.1"/>
    <property type="molecule type" value="Genomic_DNA"/>
</dbReference>
<gene>
    <name evidence="1" type="ORF">E4U82_15945</name>
</gene>